<protein>
    <submittedName>
        <fullName evidence="1">Uncharacterized protein</fullName>
    </submittedName>
</protein>
<reference evidence="1 2" key="1">
    <citation type="submission" date="2020-08" db="EMBL/GenBank/DDBJ databases">
        <title>Genome sequence of Thermomonas carbonis KCTC 42013T.</title>
        <authorList>
            <person name="Hyun D.-W."/>
            <person name="Bae J.-W."/>
        </authorList>
    </citation>
    <scope>NUCLEOTIDE SEQUENCE [LARGE SCALE GENOMIC DNA]</scope>
    <source>
        <strain evidence="1 2">KCTC 42013</strain>
    </source>
</reference>
<dbReference type="Proteomes" id="UP000515804">
    <property type="component" value="Chromosome"/>
</dbReference>
<gene>
    <name evidence="1" type="ORF">H9L16_12325</name>
</gene>
<evidence type="ECO:0000313" key="2">
    <source>
        <dbReference type="Proteomes" id="UP000515804"/>
    </source>
</evidence>
<dbReference type="AlphaFoldDB" id="A0A7G9SNN1"/>
<organism evidence="1 2">
    <name type="scientific">Thermomonas carbonis</name>
    <dbReference type="NCBI Taxonomy" id="1463158"/>
    <lineage>
        <taxon>Bacteria</taxon>
        <taxon>Pseudomonadati</taxon>
        <taxon>Pseudomonadota</taxon>
        <taxon>Gammaproteobacteria</taxon>
        <taxon>Lysobacterales</taxon>
        <taxon>Lysobacteraceae</taxon>
        <taxon>Thermomonas</taxon>
    </lineage>
</organism>
<accession>A0A7G9SNN1</accession>
<sequence length="101" mass="10744">MENSSQLLIESRTADCVVVALTAPCEITYTEPSDNPAVRFDFDSPHAVARFTWWSDSSYVSESLALDGRQIVSAQGFAVNSSDATAAIEALLAASEIANAT</sequence>
<dbReference type="Pfam" id="PF24689">
    <property type="entry name" value="TriTu"/>
    <property type="match status" value="1"/>
</dbReference>
<proteinExistence type="predicted"/>
<keyword evidence="2" id="KW-1185">Reference proteome</keyword>
<evidence type="ECO:0000313" key="1">
    <source>
        <dbReference type="EMBL" id="QNN69456.1"/>
    </source>
</evidence>
<dbReference type="KEGG" id="tcn:H9L16_12325"/>
<dbReference type="InterPro" id="IPR057062">
    <property type="entry name" value="TriTu"/>
</dbReference>
<name>A0A7G9SNN1_9GAMM</name>
<dbReference type="EMBL" id="CP060719">
    <property type="protein sequence ID" value="QNN69456.1"/>
    <property type="molecule type" value="Genomic_DNA"/>
</dbReference>
<dbReference type="RefSeq" id="WP_187551974.1">
    <property type="nucleotide sequence ID" value="NZ_BMZL01000001.1"/>
</dbReference>